<keyword evidence="2 9" id="KW-0489">Methyltransferase</keyword>
<evidence type="ECO:0000256" key="1">
    <source>
        <dbReference type="ARBA" id="ARBA00011900"/>
    </source>
</evidence>
<dbReference type="InterPro" id="IPR046816">
    <property type="entry name" value="MmeI_Mtase"/>
</dbReference>
<evidence type="ECO:0000259" key="7">
    <source>
        <dbReference type="Pfam" id="PF20467"/>
    </source>
</evidence>
<comment type="caution">
    <text evidence="9">The sequence shown here is derived from an EMBL/GenBank/DDBJ whole genome shotgun (WGS) entry which is preliminary data.</text>
</comment>
<dbReference type="EC" id="2.1.1.72" evidence="1"/>
<dbReference type="SUPFAM" id="SSF53335">
    <property type="entry name" value="S-adenosyl-L-methionine-dependent methyltransferases"/>
    <property type="match status" value="1"/>
</dbReference>
<evidence type="ECO:0000259" key="5">
    <source>
        <dbReference type="Pfam" id="PF20465"/>
    </source>
</evidence>
<dbReference type="AlphaFoldDB" id="A0A251X7M3"/>
<keyword evidence="10" id="KW-1185">Reference proteome</keyword>
<dbReference type="Pfam" id="PF20467">
    <property type="entry name" value="MmeI_C"/>
    <property type="match status" value="1"/>
</dbReference>
<evidence type="ECO:0000256" key="3">
    <source>
        <dbReference type="ARBA" id="ARBA00022679"/>
    </source>
</evidence>
<feature type="domain" description="MmeI-like DNA-methyltransferase" evidence="8">
    <location>
        <begin position="353"/>
        <end position="591"/>
    </location>
</feature>
<dbReference type="InterPro" id="IPR046818">
    <property type="entry name" value="MmeI_C"/>
</dbReference>
<accession>A0A251X7M3</accession>
<dbReference type="InterPro" id="IPR002052">
    <property type="entry name" value="DNA_methylase_N6_adenine_CS"/>
</dbReference>
<proteinExistence type="predicted"/>
<evidence type="ECO:0000313" key="10">
    <source>
        <dbReference type="Proteomes" id="UP000194798"/>
    </source>
</evidence>
<sequence>MTPQAFIEKWQAAQLRERASVQEHFIDLCRLIGEPTPAEADPDGTWFTFERGANKTTGGKGWADVWRRGCFGWEYKSKGKDLTKAFAQLQQYAIALENPPLLVVSDIDQIIIHTNFTNTVAEIHTLTLADIATEKGLKYLRWLFQSPEQFKPGKTCEDVTKEVAAQFVELAYQLRERGYESQRVAHFINKLIFCLFAEDIGILPPDLFTRLLTQGERRPASFESMCGQLFTAMQKGGLFGFEIIEWFNGGLFNDADVIPLKRQELKLAVDATKQDWSHIEPAIFGTLFERGLDPDKRSQLGAHYTDSQAIMRLIEPVILTPLRTHWDTLKNELAHLMDKANHSKRKTEANNAVNNAKTLFTEFLQMLRSLRILDPACGSGNFLYLALLGLKDLEHQALIEAEALGLPKQFPDVGPQQFLGIELSTYAAELARVTVWIGHIQWMIQHGYNIKRDPILEPLFTIECRDALLTPTGEWANWPDADFIVGNPPFLGNKRLLSELGEDYVTALRAAYHGKVSDGADLVMYWFVRAGEQLKAGKTQAVGFVSTNSIRGGANRKALQFAIEGNKIFSAWSDEEWVNEGAAVRVSLVCFGAIKSPFSAVLNGQIVSEIYADLTAPSNEHNLDLTKAKRLKENIGFDFMGVARVGDFDIAGDLAREWLKLPKNPNGKPNSDVLKPLTNAKSITDRALDKWVIDFVDMTEREAALYEAPFEYIFERVKPFREKNKRKVYKELWWIHAESRPAMRKAYKSISRYIATPRTAKYRLFVWLSTSILPDTAVISIAKDDDVTFGILHSRFHEIWSLRMGTSLEDRPRYTHTTTFETFPFPEGLTPNIPANEYANNPHAQAIAEAARYLDQLRQQWLNPEELITRQPEVVAGYPDRILPKDEAAAHVLKQRTLTHLYNQRPKWLIHAHQELDRAVAKAYGWDNHQLSDEEALMRLFRLNREREEA</sequence>
<dbReference type="GO" id="GO:0009007">
    <property type="term" value="F:site-specific DNA-methyltransferase (adenine-specific) activity"/>
    <property type="evidence" value="ECO:0007669"/>
    <property type="project" value="UniProtKB-EC"/>
</dbReference>
<dbReference type="Pfam" id="PF20473">
    <property type="entry name" value="MmeI_Mtase"/>
    <property type="match status" value="1"/>
</dbReference>
<organism evidence="9 10">
    <name type="scientific">Thioflexithrix psekupsensis</name>
    <dbReference type="NCBI Taxonomy" id="1570016"/>
    <lineage>
        <taxon>Bacteria</taxon>
        <taxon>Pseudomonadati</taxon>
        <taxon>Pseudomonadota</taxon>
        <taxon>Gammaproteobacteria</taxon>
        <taxon>Thiotrichales</taxon>
        <taxon>Thioflexithrix</taxon>
    </lineage>
</organism>
<dbReference type="PROSITE" id="PS00092">
    <property type="entry name" value="N6_MTASE"/>
    <property type="match status" value="1"/>
</dbReference>
<dbReference type="Pfam" id="PF20466">
    <property type="entry name" value="MmeI_TRD"/>
    <property type="match status" value="1"/>
</dbReference>
<dbReference type="GO" id="GO:0032259">
    <property type="term" value="P:methylation"/>
    <property type="evidence" value="ECO:0007669"/>
    <property type="project" value="UniProtKB-KW"/>
</dbReference>
<dbReference type="OrthoDB" id="5749002at2"/>
<protein>
    <recommendedName>
        <fullName evidence="1">site-specific DNA-methyltransferase (adenine-specific)</fullName>
        <ecNumber evidence="1">2.1.1.72</ecNumber>
    </recommendedName>
</protein>
<dbReference type="Pfam" id="PF20465">
    <property type="entry name" value="MmeI_hel"/>
    <property type="match status" value="1"/>
</dbReference>
<dbReference type="InterPro" id="IPR050953">
    <property type="entry name" value="N4_N6_ade-DNA_methylase"/>
</dbReference>
<gene>
    <name evidence="9" type="ORF">TPSD3_12015</name>
</gene>
<dbReference type="RefSeq" id="WP_086488791.1">
    <property type="nucleotide sequence ID" value="NZ_MSLT01000018.1"/>
</dbReference>
<evidence type="ECO:0000313" key="9">
    <source>
        <dbReference type="EMBL" id="OUD13340.1"/>
    </source>
</evidence>
<dbReference type="Proteomes" id="UP000194798">
    <property type="component" value="Unassembled WGS sequence"/>
</dbReference>
<evidence type="ECO:0000256" key="2">
    <source>
        <dbReference type="ARBA" id="ARBA00022603"/>
    </source>
</evidence>
<comment type="catalytic activity">
    <reaction evidence="4">
        <text>a 2'-deoxyadenosine in DNA + S-adenosyl-L-methionine = an N(6)-methyl-2'-deoxyadenosine in DNA + S-adenosyl-L-homocysteine + H(+)</text>
        <dbReference type="Rhea" id="RHEA:15197"/>
        <dbReference type="Rhea" id="RHEA-COMP:12418"/>
        <dbReference type="Rhea" id="RHEA-COMP:12419"/>
        <dbReference type="ChEBI" id="CHEBI:15378"/>
        <dbReference type="ChEBI" id="CHEBI:57856"/>
        <dbReference type="ChEBI" id="CHEBI:59789"/>
        <dbReference type="ChEBI" id="CHEBI:90615"/>
        <dbReference type="ChEBI" id="CHEBI:90616"/>
        <dbReference type="EC" id="2.1.1.72"/>
    </reaction>
</comment>
<dbReference type="InterPro" id="IPR046819">
    <property type="entry name" value="MmeI_hel"/>
</dbReference>
<dbReference type="GO" id="GO:0003676">
    <property type="term" value="F:nucleic acid binding"/>
    <property type="evidence" value="ECO:0007669"/>
    <property type="project" value="InterPro"/>
</dbReference>
<evidence type="ECO:0000259" key="6">
    <source>
        <dbReference type="Pfam" id="PF20466"/>
    </source>
</evidence>
<evidence type="ECO:0000259" key="8">
    <source>
        <dbReference type="Pfam" id="PF20473"/>
    </source>
</evidence>
<dbReference type="EMBL" id="MSLT01000018">
    <property type="protein sequence ID" value="OUD13340.1"/>
    <property type="molecule type" value="Genomic_DNA"/>
</dbReference>
<keyword evidence="3 9" id="KW-0808">Transferase</keyword>
<name>A0A251X7M3_9GAMM</name>
<evidence type="ECO:0000256" key="4">
    <source>
        <dbReference type="ARBA" id="ARBA00047942"/>
    </source>
</evidence>
<feature type="domain" description="MmeI-like target recognition" evidence="6">
    <location>
        <begin position="671"/>
        <end position="827"/>
    </location>
</feature>
<dbReference type="PANTHER" id="PTHR33841">
    <property type="entry name" value="DNA METHYLTRANSFERASE YEEA-RELATED"/>
    <property type="match status" value="1"/>
</dbReference>
<dbReference type="PANTHER" id="PTHR33841:SF1">
    <property type="entry name" value="DNA METHYLTRANSFERASE A"/>
    <property type="match status" value="1"/>
</dbReference>
<dbReference type="InterPro" id="IPR029063">
    <property type="entry name" value="SAM-dependent_MTases_sf"/>
</dbReference>
<dbReference type="PRINTS" id="PR00507">
    <property type="entry name" value="N12N6MTFRASE"/>
</dbReference>
<feature type="domain" description="MmeI-like helicase spacer" evidence="5">
    <location>
        <begin position="183"/>
        <end position="252"/>
    </location>
</feature>
<reference evidence="9 10" key="1">
    <citation type="submission" date="2016-12" db="EMBL/GenBank/DDBJ databases">
        <title>Thioflexothrix psekupsii D3 genome sequencing and assembly.</title>
        <authorList>
            <person name="Fomenkov A."/>
            <person name="Vincze T."/>
            <person name="Grabovich M."/>
            <person name="Anton B.P."/>
            <person name="Dubinina G."/>
            <person name="Orlova M."/>
            <person name="Belousova E."/>
            <person name="Roberts R.J."/>
        </authorList>
    </citation>
    <scope>NUCLEOTIDE SEQUENCE [LARGE SCALE GENOMIC DNA]</scope>
    <source>
        <strain evidence="9">D3</strain>
    </source>
</reference>
<dbReference type="Gene3D" id="3.40.50.150">
    <property type="entry name" value="Vaccinia Virus protein VP39"/>
    <property type="match status" value="1"/>
</dbReference>
<dbReference type="InterPro" id="IPR046820">
    <property type="entry name" value="MmeI_TRD"/>
</dbReference>
<feature type="domain" description="MmeI-like C-terminal" evidence="7">
    <location>
        <begin position="892"/>
        <end position="946"/>
    </location>
</feature>